<evidence type="ECO:0000313" key="3">
    <source>
        <dbReference type="Proteomes" id="UP001597024"/>
    </source>
</evidence>
<sequence length="66" mass="6995">AGLPKRTPKANLVPGTAAAVPSTPMPPLSPERVRSRLSSFQQGVRRGRAELNEDAARTLADKEEGS</sequence>
<gene>
    <name evidence="2" type="ORF">ACFQ08_14135</name>
</gene>
<evidence type="ECO:0008006" key="4">
    <source>
        <dbReference type="Google" id="ProtNLM"/>
    </source>
</evidence>
<accession>A0ABW3DR92</accession>
<evidence type="ECO:0000313" key="2">
    <source>
        <dbReference type="EMBL" id="MFD0885689.1"/>
    </source>
</evidence>
<dbReference type="Proteomes" id="UP001597024">
    <property type="component" value="Unassembled WGS sequence"/>
</dbReference>
<keyword evidence="3" id="KW-1185">Reference proteome</keyword>
<feature type="non-terminal residue" evidence="2">
    <location>
        <position position="1"/>
    </location>
</feature>
<comment type="caution">
    <text evidence="2">The sequence shown here is derived from an EMBL/GenBank/DDBJ whole genome shotgun (WGS) entry which is preliminary data.</text>
</comment>
<feature type="compositionally biased region" description="Basic and acidic residues" evidence="1">
    <location>
        <begin position="47"/>
        <end position="66"/>
    </location>
</feature>
<dbReference type="EMBL" id="JBHTHX010000414">
    <property type="protein sequence ID" value="MFD0885689.1"/>
    <property type="molecule type" value="Genomic_DNA"/>
</dbReference>
<feature type="region of interest" description="Disordered" evidence="1">
    <location>
        <begin position="1"/>
        <end position="66"/>
    </location>
</feature>
<evidence type="ECO:0000256" key="1">
    <source>
        <dbReference type="SAM" id="MobiDB-lite"/>
    </source>
</evidence>
<proteinExistence type="predicted"/>
<protein>
    <recommendedName>
        <fullName evidence="4">Histidine kinase</fullName>
    </recommendedName>
</protein>
<reference evidence="3" key="1">
    <citation type="journal article" date="2019" name="Int. J. Syst. Evol. Microbiol.">
        <title>The Global Catalogue of Microorganisms (GCM) 10K type strain sequencing project: providing services to taxonomists for standard genome sequencing and annotation.</title>
        <authorList>
            <consortium name="The Broad Institute Genomics Platform"/>
            <consortium name="The Broad Institute Genome Sequencing Center for Infectious Disease"/>
            <person name="Wu L."/>
            <person name="Ma J."/>
        </authorList>
    </citation>
    <scope>NUCLEOTIDE SEQUENCE [LARGE SCALE GENOMIC DNA]</scope>
    <source>
        <strain evidence="3">CCUG 62974</strain>
    </source>
</reference>
<name>A0ABW3DR92_9ACTN</name>
<organism evidence="2 3">
    <name type="scientific">Streptosporangium algeriense</name>
    <dbReference type="NCBI Taxonomy" id="1682748"/>
    <lineage>
        <taxon>Bacteria</taxon>
        <taxon>Bacillati</taxon>
        <taxon>Actinomycetota</taxon>
        <taxon>Actinomycetes</taxon>
        <taxon>Streptosporangiales</taxon>
        <taxon>Streptosporangiaceae</taxon>
        <taxon>Streptosporangium</taxon>
    </lineage>
</organism>